<comment type="similarity">
    <text evidence="3">Belongs to the RNase H family.</text>
</comment>
<proteinExistence type="inferred from homology"/>
<reference evidence="13" key="1">
    <citation type="journal article" date="2019" name="Int. J. Syst. Evol. Microbiol.">
        <title>The Global Catalogue of Microorganisms (GCM) 10K type strain sequencing project: providing services to taxonomists for standard genome sequencing and annotation.</title>
        <authorList>
            <consortium name="The Broad Institute Genomics Platform"/>
            <consortium name="The Broad Institute Genome Sequencing Center for Infectious Disease"/>
            <person name="Wu L."/>
            <person name="Ma J."/>
        </authorList>
    </citation>
    <scope>NUCLEOTIDE SEQUENCE [LARGE SCALE GENOMIC DNA]</scope>
    <source>
        <strain evidence="13">JCM 32105</strain>
    </source>
</reference>
<keyword evidence="9" id="KW-0378">Hydrolase</keyword>
<keyword evidence="7" id="KW-0479">Metal-binding</keyword>
<gene>
    <name evidence="12" type="primary">rnhA</name>
    <name evidence="12" type="ORF">GCM10023093_01090</name>
</gene>
<dbReference type="EC" id="3.1.26.4" evidence="5"/>
<name>A0ABP8N4D7_9BACT</name>
<evidence type="ECO:0000313" key="12">
    <source>
        <dbReference type="EMBL" id="GAA4459681.1"/>
    </source>
</evidence>
<comment type="subunit">
    <text evidence="4">Monomer.</text>
</comment>
<dbReference type="SUPFAM" id="SSF53098">
    <property type="entry name" value="Ribonuclease H-like"/>
    <property type="match status" value="1"/>
</dbReference>
<comment type="catalytic activity">
    <reaction evidence="1">
        <text>Endonucleolytic cleavage to 5'-phosphomonoester.</text>
        <dbReference type="EC" id="3.1.26.4"/>
    </reaction>
</comment>
<dbReference type="InterPro" id="IPR050092">
    <property type="entry name" value="RNase_H"/>
</dbReference>
<evidence type="ECO:0000256" key="2">
    <source>
        <dbReference type="ARBA" id="ARBA00001946"/>
    </source>
</evidence>
<evidence type="ECO:0000256" key="6">
    <source>
        <dbReference type="ARBA" id="ARBA00022722"/>
    </source>
</evidence>
<comment type="cofactor">
    <cofactor evidence="2">
        <name>Mg(2+)</name>
        <dbReference type="ChEBI" id="CHEBI:18420"/>
    </cofactor>
</comment>
<dbReference type="CDD" id="cd09278">
    <property type="entry name" value="RNase_HI_prokaryote_like"/>
    <property type="match status" value="1"/>
</dbReference>
<comment type="caution">
    <text evidence="12">The sequence shown here is derived from an EMBL/GenBank/DDBJ whole genome shotgun (WGS) entry which is preliminary data.</text>
</comment>
<evidence type="ECO:0000259" key="11">
    <source>
        <dbReference type="PROSITE" id="PS50879"/>
    </source>
</evidence>
<dbReference type="PROSITE" id="PS50879">
    <property type="entry name" value="RNASE_H_1"/>
    <property type="match status" value="1"/>
</dbReference>
<organism evidence="12 13">
    <name type="scientific">Nemorincola caseinilytica</name>
    <dbReference type="NCBI Taxonomy" id="2054315"/>
    <lineage>
        <taxon>Bacteria</taxon>
        <taxon>Pseudomonadati</taxon>
        <taxon>Bacteroidota</taxon>
        <taxon>Chitinophagia</taxon>
        <taxon>Chitinophagales</taxon>
        <taxon>Chitinophagaceae</taxon>
        <taxon>Nemorincola</taxon>
    </lineage>
</organism>
<evidence type="ECO:0000256" key="5">
    <source>
        <dbReference type="ARBA" id="ARBA00012180"/>
    </source>
</evidence>
<protein>
    <recommendedName>
        <fullName evidence="5">ribonuclease H</fullName>
        <ecNumber evidence="5">3.1.26.4</ecNumber>
    </recommendedName>
</protein>
<keyword evidence="13" id="KW-1185">Reference proteome</keyword>
<dbReference type="Pfam" id="PF00075">
    <property type="entry name" value="RNase_H"/>
    <property type="match status" value="1"/>
</dbReference>
<dbReference type="NCBIfam" id="NF001236">
    <property type="entry name" value="PRK00203.1"/>
    <property type="match status" value="1"/>
</dbReference>
<accession>A0ABP8N4D7</accession>
<evidence type="ECO:0000256" key="1">
    <source>
        <dbReference type="ARBA" id="ARBA00000077"/>
    </source>
</evidence>
<evidence type="ECO:0000256" key="7">
    <source>
        <dbReference type="ARBA" id="ARBA00022723"/>
    </source>
</evidence>
<dbReference type="RefSeq" id="WP_345076894.1">
    <property type="nucleotide sequence ID" value="NZ_BAABFA010000001.1"/>
</dbReference>
<evidence type="ECO:0000313" key="13">
    <source>
        <dbReference type="Proteomes" id="UP001500067"/>
    </source>
</evidence>
<dbReference type="Proteomes" id="UP001500067">
    <property type="component" value="Unassembled WGS sequence"/>
</dbReference>
<keyword evidence="8" id="KW-0255">Endonuclease</keyword>
<evidence type="ECO:0000256" key="8">
    <source>
        <dbReference type="ARBA" id="ARBA00022759"/>
    </source>
</evidence>
<dbReference type="PANTHER" id="PTHR10642">
    <property type="entry name" value="RIBONUCLEASE H1"/>
    <property type="match status" value="1"/>
</dbReference>
<dbReference type="InterPro" id="IPR002156">
    <property type="entry name" value="RNaseH_domain"/>
</dbReference>
<keyword evidence="10" id="KW-0460">Magnesium</keyword>
<evidence type="ECO:0000256" key="4">
    <source>
        <dbReference type="ARBA" id="ARBA00011245"/>
    </source>
</evidence>
<dbReference type="EMBL" id="BAABFA010000001">
    <property type="protein sequence ID" value="GAA4459681.1"/>
    <property type="molecule type" value="Genomic_DNA"/>
</dbReference>
<dbReference type="InterPro" id="IPR012337">
    <property type="entry name" value="RNaseH-like_sf"/>
</dbReference>
<evidence type="ECO:0000256" key="10">
    <source>
        <dbReference type="ARBA" id="ARBA00022842"/>
    </source>
</evidence>
<keyword evidence="6" id="KW-0540">Nuclease</keyword>
<evidence type="ECO:0000256" key="3">
    <source>
        <dbReference type="ARBA" id="ARBA00005300"/>
    </source>
</evidence>
<feature type="domain" description="RNase H type-1" evidence="11">
    <location>
        <begin position="8"/>
        <end position="146"/>
    </location>
</feature>
<sequence length="166" mass="18860">MQPNKTRDLSQLIIYTDGASRGNPGNGGYGAVLHWGDTIKEISQGYRHTTNNRMELMAVIAALQLLKREGLDITIYTDSAYVVNAVEKKWVWGWLKKGFAGKKNADLWQLFLKEYRKHRIRMVWVKGHADNKWNNRCDQLATAAADSGNLLEDVGYEAGDKDEMLM</sequence>
<dbReference type="PANTHER" id="PTHR10642:SF26">
    <property type="entry name" value="RIBONUCLEASE H1"/>
    <property type="match status" value="1"/>
</dbReference>
<dbReference type="InterPro" id="IPR022892">
    <property type="entry name" value="RNaseHI"/>
</dbReference>
<dbReference type="Gene3D" id="3.30.420.10">
    <property type="entry name" value="Ribonuclease H-like superfamily/Ribonuclease H"/>
    <property type="match status" value="1"/>
</dbReference>
<evidence type="ECO:0000256" key="9">
    <source>
        <dbReference type="ARBA" id="ARBA00022801"/>
    </source>
</evidence>
<dbReference type="InterPro" id="IPR036397">
    <property type="entry name" value="RNaseH_sf"/>
</dbReference>